<dbReference type="EMBL" id="JADCNM010000006">
    <property type="protein sequence ID" value="KAG0478287.1"/>
    <property type="molecule type" value="Genomic_DNA"/>
</dbReference>
<dbReference type="InterPro" id="IPR051871">
    <property type="entry name" value="GMC_Oxidoreductase-Related"/>
</dbReference>
<feature type="binding site" evidence="3">
    <location>
        <begin position="493"/>
        <end position="494"/>
    </location>
    <ligand>
        <name>FAD</name>
        <dbReference type="ChEBI" id="CHEBI:57692"/>
    </ligand>
</feature>
<name>A0A835R2Q4_VANPL</name>
<feature type="disulfide bond" evidence="4">
    <location>
        <begin position="430"/>
        <end position="485"/>
    </location>
</feature>
<evidence type="ECO:0000256" key="4">
    <source>
        <dbReference type="PIRSR" id="PIRSR000137-3"/>
    </source>
</evidence>
<comment type="caution">
    <text evidence="8">The sequence shown here is derived from an EMBL/GenBank/DDBJ whole genome shotgun (WGS) entry which is preliminary data.</text>
</comment>
<organism evidence="8 9">
    <name type="scientific">Vanilla planifolia</name>
    <name type="common">Vanilla</name>
    <dbReference type="NCBI Taxonomy" id="51239"/>
    <lineage>
        <taxon>Eukaryota</taxon>
        <taxon>Viridiplantae</taxon>
        <taxon>Streptophyta</taxon>
        <taxon>Embryophyta</taxon>
        <taxon>Tracheophyta</taxon>
        <taxon>Spermatophyta</taxon>
        <taxon>Magnoliopsida</taxon>
        <taxon>Liliopsida</taxon>
        <taxon>Asparagales</taxon>
        <taxon>Orchidaceae</taxon>
        <taxon>Vanilloideae</taxon>
        <taxon>Vanilleae</taxon>
        <taxon>Vanilla</taxon>
    </lineage>
</organism>
<evidence type="ECO:0000313" key="8">
    <source>
        <dbReference type="EMBL" id="KAG0478287.1"/>
    </source>
</evidence>
<dbReference type="SUPFAM" id="SSF54373">
    <property type="entry name" value="FAD-linked reductases, C-terminal domain"/>
    <property type="match status" value="1"/>
</dbReference>
<dbReference type="InterPro" id="IPR000172">
    <property type="entry name" value="GMC_OxRdtase_N"/>
</dbReference>
<dbReference type="GO" id="GO:0016614">
    <property type="term" value="F:oxidoreductase activity, acting on CH-OH group of donors"/>
    <property type="evidence" value="ECO:0007669"/>
    <property type="project" value="InterPro"/>
</dbReference>
<feature type="binding site" evidence="3">
    <location>
        <position position="522"/>
    </location>
    <ligand>
        <name>FAD</name>
        <dbReference type="ChEBI" id="CHEBI:57692"/>
    </ligand>
</feature>
<dbReference type="Proteomes" id="UP000639772">
    <property type="component" value="Chromosome 6"/>
</dbReference>
<feature type="domain" description="Glucose-methanol-choline oxidoreductase N-terminal" evidence="6">
    <location>
        <begin position="96"/>
        <end position="119"/>
    </location>
</feature>
<reference evidence="8 9" key="1">
    <citation type="journal article" date="2020" name="Nat. Food">
        <title>A phased Vanilla planifolia genome enables genetic improvement of flavour and production.</title>
        <authorList>
            <person name="Hasing T."/>
            <person name="Tang H."/>
            <person name="Brym M."/>
            <person name="Khazi F."/>
            <person name="Huang T."/>
            <person name="Chambers A.H."/>
        </authorList>
    </citation>
    <scope>NUCLEOTIDE SEQUENCE [LARGE SCALE GENOMIC DNA]</scope>
    <source>
        <tissue evidence="8">Leaf</tissue>
    </source>
</reference>
<keyword evidence="3 5" id="KW-0274">FAD</keyword>
<dbReference type="InterPro" id="IPR007867">
    <property type="entry name" value="GMC_OxRtase_C"/>
</dbReference>
<dbReference type="PROSITE" id="PS00624">
    <property type="entry name" value="GMC_OXRED_2"/>
    <property type="match status" value="1"/>
</dbReference>
<evidence type="ECO:0000259" key="7">
    <source>
        <dbReference type="PROSITE" id="PS00624"/>
    </source>
</evidence>
<feature type="domain" description="Glucose-methanol-choline oxidoreductase N-terminal" evidence="7">
    <location>
        <begin position="287"/>
        <end position="301"/>
    </location>
</feature>
<evidence type="ECO:0000313" key="9">
    <source>
        <dbReference type="Proteomes" id="UP000639772"/>
    </source>
</evidence>
<dbReference type="Pfam" id="PF05199">
    <property type="entry name" value="GMC_oxred_C"/>
    <property type="match status" value="1"/>
</dbReference>
<dbReference type="InterPro" id="IPR012132">
    <property type="entry name" value="GMC_OxRdtase"/>
</dbReference>
<dbReference type="Pfam" id="PF00732">
    <property type="entry name" value="GMC_oxred_N"/>
    <property type="match status" value="1"/>
</dbReference>
<gene>
    <name evidence="8" type="ORF">HPP92_013006</name>
</gene>
<keyword evidence="5" id="KW-0285">Flavoprotein</keyword>
<dbReference type="AlphaFoldDB" id="A0A835R2Q4"/>
<dbReference type="PROSITE" id="PS00623">
    <property type="entry name" value="GMC_OXRED_1"/>
    <property type="match status" value="1"/>
</dbReference>
<accession>A0A835R2Q4</accession>
<evidence type="ECO:0000256" key="3">
    <source>
        <dbReference type="PIRSR" id="PIRSR000137-2"/>
    </source>
</evidence>
<evidence type="ECO:0000256" key="1">
    <source>
        <dbReference type="ARBA" id="ARBA00010790"/>
    </source>
</evidence>
<dbReference type="PANTHER" id="PTHR45968">
    <property type="entry name" value="OSJNBA0019K04.7 PROTEIN"/>
    <property type="match status" value="1"/>
</dbReference>
<sequence length="569" mass="62134">MTELADYTRFTFDASLFPLEAEYDFIVVGGGTAGCPLAATLSVSHRVLLLERGGAPQEFPSLLNQQGFLRTLIDTRAPDSPAQPFVSDDGVPNARGRVLGGSSAINAGFYSRAHPGFFHSSRISWDMHLVNASYEWVERAITFHPELRLWQSAVLDGLLEANVTPYNGFSVHHLPGTKIGASTFDLAGRRHSAADLLDFASQDNIRVALRASVERILLNSSTYGTTWVASCPFFSSLITLAFHSLPRFVVAGKKTCGIGNRRGLPRPLRPASPRYDSAGREVILAAGALGSPQLLLLSGIGPRSYLSSIGIPVNAHNPTVGQFLYDNPRNSISIVPPIPLEQSVIQVVGITRDGASFLEATSNIAPLPSPTSTVILHNPFSPMYLTVATLIEKVAIPSSVGSLRLASLDVRDSPLVRFNYLSTPEDLAHCVAGVRWMAKVLDSRSMDKFRMPEWWAGRARRLEFRYVGVALPANRSDYTAVADFCRHTVSTIWHYHGGCVAGKVVDGELRVIGIGSLRVIDGSTFSVSPGTNPQATVMMMGRYMGKKIIEEKRSIRTHTRRRQQRTSHL</sequence>
<evidence type="ECO:0000259" key="6">
    <source>
        <dbReference type="PROSITE" id="PS00623"/>
    </source>
</evidence>
<protein>
    <recommendedName>
        <fullName evidence="6 7">Glucose-methanol-choline oxidoreductase N-terminal domain-containing protein</fullName>
    </recommendedName>
</protein>
<comment type="cofactor">
    <cofactor evidence="3">
        <name>FAD</name>
        <dbReference type="ChEBI" id="CHEBI:57692"/>
    </cofactor>
</comment>
<dbReference type="Gene3D" id="3.50.50.60">
    <property type="entry name" value="FAD/NAD(P)-binding domain"/>
    <property type="match status" value="1"/>
</dbReference>
<dbReference type="PIRSF" id="PIRSF000137">
    <property type="entry name" value="Alcohol_oxidase"/>
    <property type="match status" value="1"/>
</dbReference>
<keyword evidence="4" id="KW-1015">Disulfide bond</keyword>
<dbReference type="PANTHER" id="PTHR45968:SF2">
    <property type="entry name" value="(R)-MANDELONITRILE LYASE-LIKE"/>
    <property type="match status" value="1"/>
</dbReference>
<evidence type="ECO:0000256" key="2">
    <source>
        <dbReference type="ARBA" id="ARBA00022729"/>
    </source>
</evidence>
<dbReference type="GO" id="GO:0050660">
    <property type="term" value="F:flavin adenine dinucleotide binding"/>
    <property type="evidence" value="ECO:0007669"/>
    <property type="project" value="InterPro"/>
</dbReference>
<feature type="binding site" evidence="3">
    <location>
        <position position="98"/>
    </location>
    <ligand>
        <name>FAD</name>
        <dbReference type="ChEBI" id="CHEBI:57692"/>
    </ligand>
</feature>
<dbReference type="OrthoDB" id="269227at2759"/>
<comment type="similarity">
    <text evidence="1 5">Belongs to the GMC oxidoreductase family.</text>
</comment>
<feature type="binding site" evidence="3">
    <location>
        <begin position="51"/>
        <end position="52"/>
    </location>
    <ligand>
        <name>FAD</name>
        <dbReference type="ChEBI" id="CHEBI:57692"/>
    </ligand>
</feature>
<dbReference type="SUPFAM" id="SSF51905">
    <property type="entry name" value="FAD/NAD(P)-binding domain"/>
    <property type="match status" value="1"/>
</dbReference>
<feature type="binding site" evidence="3">
    <location>
        <begin position="533"/>
        <end position="534"/>
    </location>
    <ligand>
        <name>FAD</name>
        <dbReference type="ChEBI" id="CHEBI:57692"/>
    </ligand>
</feature>
<keyword evidence="2" id="KW-0732">Signal</keyword>
<proteinExistence type="inferred from homology"/>
<dbReference type="Gene3D" id="3.30.410.40">
    <property type="match status" value="1"/>
</dbReference>
<feature type="binding site" evidence="3">
    <location>
        <position position="213"/>
    </location>
    <ligand>
        <name>FAD</name>
        <dbReference type="ChEBI" id="CHEBI:57692"/>
    </ligand>
</feature>
<evidence type="ECO:0000256" key="5">
    <source>
        <dbReference type="RuleBase" id="RU003968"/>
    </source>
</evidence>
<dbReference type="InterPro" id="IPR036188">
    <property type="entry name" value="FAD/NAD-bd_sf"/>
</dbReference>